<evidence type="ECO:0000313" key="3">
    <source>
        <dbReference type="Proteomes" id="UP000198394"/>
    </source>
</evidence>
<dbReference type="Pfam" id="PF09376">
    <property type="entry name" value="NurA"/>
    <property type="match status" value="1"/>
</dbReference>
<organism evidence="2 3">
    <name type="scientific">Parageobacillus galactosidasius</name>
    <dbReference type="NCBI Taxonomy" id="883812"/>
    <lineage>
        <taxon>Bacteria</taxon>
        <taxon>Bacillati</taxon>
        <taxon>Bacillota</taxon>
        <taxon>Bacilli</taxon>
        <taxon>Bacillales</taxon>
        <taxon>Anoxybacillaceae</taxon>
        <taxon>Parageobacillus</taxon>
    </lineage>
</organism>
<evidence type="ECO:0000313" key="2">
    <source>
        <dbReference type="EMBL" id="OXB91855.1"/>
    </source>
</evidence>
<accession>A0A226QHL1</accession>
<dbReference type="InterPro" id="IPR018977">
    <property type="entry name" value="NurA_domain"/>
</dbReference>
<gene>
    <name evidence="2" type="ORF">B9L23_11165</name>
</gene>
<sequence>MPYNNEFASKTSHFDITKNPEVNNFLKKCDFLKVPSEKEVEEIKSHFIDVPNSGENMLPEKIIAMDGSNYESSIDDQFPSTKVGYVKIGTVLIDMLQYRSLRVHNGRFVDPFKVAALQNNNSPVTFPFPSANIRYNGKESVKDSFREIMDKHLYNTRLVESDPNTSLRTMLFHLASMRSGQMGTGDPSVLKLDKCPNPYCTSKGPIELRDVPEQQYCEECGKELYPSDCLRIWEEVSDFQSNKVPLNRFMLLVEHLIPMSYIRYLADKSLESLVNLAFFIDGPLAIFGPSAWIHSPIMKFIYTVNQKLKEKHNSKLLIIGLQKSGQVVDHAHLISKYLPENKIFSIDDDYRYKYILASRDSANNGFGYETYYGQDFIYKTATGRTFVFSLPYPFESKSLSGVDFKKEKVEIKNYEELSRAVTLISHFESDLYKNAVVPIALAHKYTAISLAPGGQVLDLLTRSNLIKKQ</sequence>
<dbReference type="EMBL" id="NDYL01000002">
    <property type="protein sequence ID" value="OXB91855.1"/>
    <property type="molecule type" value="Genomic_DNA"/>
</dbReference>
<comment type="caution">
    <text evidence="2">The sequence shown here is derived from an EMBL/GenBank/DDBJ whole genome shotgun (WGS) entry which is preliminary data.</text>
</comment>
<dbReference type="RefSeq" id="WP_089097672.1">
    <property type="nucleotide sequence ID" value="NZ_NDYL01000002.1"/>
</dbReference>
<proteinExistence type="predicted"/>
<feature type="domain" description="NurA" evidence="1">
    <location>
        <begin position="61"/>
        <end position="448"/>
    </location>
</feature>
<name>A0A226QHL1_9BACL</name>
<reference evidence="2 3" key="1">
    <citation type="submission" date="2017-04" db="EMBL/GenBank/DDBJ databases">
        <title>The genome sequence of Parageobacillus galactosidasius DSM 18751.</title>
        <authorList>
            <person name="Ramaloko W.T."/>
            <person name="Koen N."/>
            <person name="Polliack S."/>
            <person name="Aliyu H."/>
            <person name="Lebre P."/>
            <person name="Mohr T."/>
            <person name="Oswald F."/>
            <person name="Zwick M."/>
            <person name="Neumann A."/>
            <person name="Syldatk C."/>
            <person name="Cowan D."/>
            <person name="De Maayer P."/>
        </authorList>
    </citation>
    <scope>NUCLEOTIDE SEQUENCE [LARGE SCALE GENOMIC DNA]</scope>
    <source>
        <strain evidence="2 3">DSM 18751</strain>
    </source>
</reference>
<dbReference type="Proteomes" id="UP000198394">
    <property type="component" value="Unassembled WGS sequence"/>
</dbReference>
<keyword evidence="3" id="KW-1185">Reference proteome</keyword>
<dbReference type="AlphaFoldDB" id="A0A226QHL1"/>
<protein>
    <recommendedName>
        <fullName evidence="1">NurA domain-containing protein</fullName>
    </recommendedName>
</protein>
<evidence type="ECO:0000259" key="1">
    <source>
        <dbReference type="Pfam" id="PF09376"/>
    </source>
</evidence>